<dbReference type="OrthoDB" id="5857431at2759"/>
<feature type="non-terminal residue" evidence="1">
    <location>
        <position position="1"/>
    </location>
</feature>
<evidence type="ECO:0000313" key="2">
    <source>
        <dbReference type="Proteomes" id="UP000054047"/>
    </source>
</evidence>
<proteinExistence type="predicted"/>
<accession>A0A0C2BTY6</accession>
<protein>
    <submittedName>
        <fullName evidence="1">Uncharacterized protein</fullName>
    </submittedName>
</protein>
<reference evidence="1 2" key="1">
    <citation type="submission" date="2013-12" db="EMBL/GenBank/DDBJ databases">
        <title>Draft genome of the parsitic nematode Ancylostoma duodenale.</title>
        <authorList>
            <person name="Mitreva M."/>
        </authorList>
    </citation>
    <scope>NUCLEOTIDE SEQUENCE [LARGE SCALE GENOMIC DNA]</scope>
    <source>
        <strain evidence="1 2">Zhejiang</strain>
    </source>
</reference>
<evidence type="ECO:0000313" key="1">
    <source>
        <dbReference type="EMBL" id="KIH47358.1"/>
    </source>
</evidence>
<gene>
    <name evidence="1" type="ORF">ANCDUO_22584</name>
</gene>
<keyword evidence="2" id="KW-1185">Reference proteome</keyword>
<sequence length="215" mass="25311">TWALRKQDENAVSVVERSFERVMLGITRLTQDRYDALRVPRTDRIHWTTLARERDKWKDYWRPLSIPEDQRESRPRSKVRNGLIPYQREGYLTMERKERYVESIHSRVLSEWIRIINIPNGMRKEFDSVLEELITGLGLFLRTKIKARYQEQGIKPIDVKIRKAKLAEVGTYAGLQKGGWVRSGEERSTSLMKIPKDEATAALSIPVIAKNRYKR</sequence>
<dbReference type="EMBL" id="KN767844">
    <property type="protein sequence ID" value="KIH47358.1"/>
    <property type="molecule type" value="Genomic_DNA"/>
</dbReference>
<name>A0A0C2BTY6_9BILA</name>
<organism evidence="1 2">
    <name type="scientific">Ancylostoma duodenale</name>
    <dbReference type="NCBI Taxonomy" id="51022"/>
    <lineage>
        <taxon>Eukaryota</taxon>
        <taxon>Metazoa</taxon>
        <taxon>Ecdysozoa</taxon>
        <taxon>Nematoda</taxon>
        <taxon>Chromadorea</taxon>
        <taxon>Rhabditida</taxon>
        <taxon>Rhabditina</taxon>
        <taxon>Rhabditomorpha</taxon>
        <taxon>Strongyloidea</taxon>
        <taxon>Ancylostomatidae</taxon>
        <taxon>Ancylostomatinae</taxon>
        <taxon>Ancylostoma</taxon>
    </lineage>
</organism>
<dbReference type="Proteomes" id="UP000054047">
    <property type="component" value="Unassembled WGS sequence"/>
</dbReference>
<dbReference type="AlphaFoldDB" id="A0A0C2BTY6"/>